<dbReference type="EMBL" id="NXIB02000087">
    <property type="protein sequence ID" value="PHX54646.1"/>
    <property type="molecule type" value="Genomic_DNA"/>
</dbReference>
<accession>A0A2G4EYT2</accession>
<evidence type="ECO:0000259" key="2">
    <source>
        <dbReference type="Pfam" id="PF12770"/>
    </source>
</evidence>
<feature type="compositionally biased region" description="Low complexity" evidence="1">
    <location>
        <begin position="324"/>
        <end position="335"/>
    </location>
</feature>
<name>A0A2G4EYT2_9CYAN</name>
<dbReference type="Pfam" id="PF12770">
    <property type="entry name" value="CHAT"/>
    <property type="match status" value="1"/>
</dbReference>
<dbReference type="InterPro" id="IPR024983">
    <property type="entry name" value="CHAT_dom"/>
</dbReference>
<dbReference type="OrthoDB" id="433405at2"/>
<evidence type="ECO:0000313" key="3">
    <source>
        <dbReference type="EMBL" id="PHX54646.1"/>
    </source>
</evidence>
<feature type="compositionally biased region" description="Polar residues" evidence="1">
    <location>
        <begin position="190"/>
        <end position="212"/>
    </location>
</feature>
<proteinExistence type="predicted"/>
<gene>
    <name evidence="3" type="ORF">CP500_015080</name>
</gene>
<keyword evidence="4" id="KW-1185">Reference proteome</keyword>
<reference evidence="3" key="1">
    <citation type="submission" date="2017-10" db="EMBL/GenBank/DDBJ databases">
        <title>Draft genome sequence of the planktic cyanobacteria Tychonema bourrellyi isolated from alpine lentic freshwater.</title>
        <authorList>
            <person name="Tett A."/>
            <person name="Armanini F."/>
            <person name="Asnicar F."/>
            <person name="Boscaini A."/>
            <person name="Pasolli E."/>
            <person name="Zolfo M."/>
            <person name="Donati C."/>
            <person name="Salmaso N."/>
            <person name="Segata N."/>
        </authorList>
    </citation>
    <scope>NUCLEOTIDE SEQUENCE</scope>
    <source>
        <strain evidence="3">FEM_GT703</strain>
    </source>
</reference>
<feature type="domain" description="CHAT" evidence="2">
    <location>
        <begin position="483"/>
        <end position="782"/>
    </location>
</feature>
<feature type="compositionally biased region" description="Polar residues" evidence="1">
    <location>
        <begin position="33"/>
        <end position="43"/>
    </location>
</feature>
<protein>
    <submittedName>
        <fullName evidence="3">CHAT domain-containing protein</fullName>
    </submittedName>
</protein>
<dbReference type="AlphaFoldDB" id="A0A2G4EYT2"/>
<organism evidence="3 4">
    <name type="scientific">Tychonema bourrellyi FEM_GT703</name>
    <dbReference type="NCBI Taxonomy" id="2040638"/>
    <lineage>
        <taxon>Bacteria</taxon>
        <taxon>Bacillati</taxon>
        <taxon>Cyanobacteriota</taxon>
        <taxon>Cyanophyceae</taxon>
        <taxon>Oscillatoriophycideae</taxon>
        <taxon>Oscillatoriales</taxon>
        <taxon>Microcoleaceae</taxon>
        <taxon>Tychonema</taxon>
    </lineage>
</organism>
<feature type="region of interest" description="Disordered" evidence="1">
    <location>
        <begin position="1"/>
        <end position="219"/>
    </location>
</feature>
<feature type="region of interest" description="Disordered" evidence="1">
    <location>
        <begin position="319"/>
        <end position="363"/>
    </location>
</feature>
<comment type="caution">
    <text evidence="3">The sequence shown here is derived from an EMBL/GenBank/DDBJ whole genome shotgun (WGS) entry which is preliminary data.</text>
</comment>
<feature type="compositionally biased region" description="Polar residues" evidence="1">
    <location>
        <begin position="138"/>
        <end position="160"/>
    </location>
</feature>
<sequence length="784" mass="83115">MLTGGGDKVNASDVAVSSDGTVKLTNAAPKNSPPNNLVENNSAAVPISPQPTNVSQSPTNTVNQNSPPNNSNGGISAPPTNTVNQNSPPNNSNGGTSAPPTNTGNQQNSPPNNSNGGISGLPNNTGNQQNSPPNNSNEGTSAPPTNTGNQNSPSNNSNEGMSPEPNNTGNQNSPSNNSNGGNAQIPGNALPNNSASPTVFNANISAPNNSQPPMSPPGMADIIRVQGNRIQNSLLPNIQPNSPINGQIMPNNNFGLIPNNIQILSSPPILNSQPGNPNILQNSFLPNSQTNSLINGQIISKSQPGVSPNNNIQVLASPGTIVGNSPQPAASNPQQPGGGNTTEMRGRSGENLPPGVPNIPSGGANPGGNLAAISNMNYLLSVEQNRADRYSAYFGESLTNEPMAAENIRETLGKISSQTGKRSAIIYINLFSDRLELLLFTPDGSAIRKTVSEADRTTVLELAKEFRQEISNPRKRNTNSYKESARNLYDRLIAPLEADLQSQGINTLLFSLDTGLRSLPLAALYDGKQFLVEKYSLSQIPTISLTDTRYQSLQNASVLAMGAAQFTKLSPLPAVPIELANIADLWPGKSFLNEQFTLNNLKSQRSQRPYQIIHLATHGEFQPGTASDSFIQLWDSKLQLNQLRQLGWNNPPVELLVLSACRTALGDEETELGFAGLAFQAGVKSALASLWYVSDEGTLALMSEFYQQLKTAPIKAEALRQAQIAMLKGDVRIEQGVLRGLSAVSFAQGTRGGTPLPAELANMGDRNLAHPYYWAAFTMIGSPW</sequence>
<dbReference type="Proteomes" id="UP000226442">
    <property type="component" value="Unassembled WGS sequence"/>
</dbReference>
<evidence type="ECO:0000313" key="4">
    <source>
        <dbReference type="Proteomes" id="UP000226442"/>
    </source>
</evidence>
<feature type="compositionally biased region" description="Low complexity" evidence="1">
    <location>
        <begin position="57"/>
        <end position="137"/>
    </location>
</feature>
<feature type="compositionally biased region" description="Low complexity" evidence="1">
    <location>
        <begin position="166"/>
        <end position="182"/>
    </location>
</feature>
<evidence type="ECO:0000256" key="1">
    <source>
        <dbReference type="SAM" id="MobiDB-lite"/>
    </source>
</evidence>